<feature type="region of interest" description="Disordered" evidence="1">
    <location>
        <begin position="144"/>
        <end position="189"/>
    </location>
</feature>
<feature type="compositionally biased region" description="Low complexity" evidence="1">
    <location>
        <begin position="153"/>
        <end position="189"/>
    </location>
</feature>
<evidence type="ECO:0000256" key="1">
    <source>
        <dbReference type="SAM" id="MobiDB-lite"/>
    </source>
</evidence>
<keyword evidence="3" id="KW-1185">Reference proteome</keyword>
<dbReference type="SUPFAM" id="SSF53383">
    <property type="entry name" value="PLP-dependent transferases"/>
    <property type="match status" value="1"/>
</dbReference>
<dbReference type="InterPro" id="IPR015421">
    <property type="entry name" value="PyrdxlP-dep_Trfase_major"/>
</dbReference>
<dbReference type="PANTHER" id="PTHR46577">
    <property type="entry name" value="HTH-TYPE TRANSCRIPTIONAL REGULATORY PROTEIN GABR"/>
    <property type="match status" value="1"/>
</dbReference>
<dbReference type="Proteomes" id="UP000635245">
    <property type="component" value="Unassembled WGS sequence"/>
</dbReference>
<gene>
    <name evidence="2" type="ORF">JHE00_17125</name>
</gene>
<proteinExistence type="predicted"/>
<dbReference type="InterPro" id="IPR015424">
    <property type="entry name" value="PyrdxlP-dep_Trfase"/>
</dbReference>
<dbReference type="EMBL" id="JAENJH010000003">
    <property type="protein sequence ID" value="MBK1786051.1"/>
    <property type="molecule type" value="Genomic_DNA"/>
</dbReference>
<evidence type="ECO:0000313" key="3">
    <source>
        <dbReference type="Proteomes" id="UP000635245"/>
    </source>
</evidence>
<evidence type="ECO:0008006" key="4">
    <source>
        <dbReference type="Google" id="ProtNLM"/>
    </source>
</evidence>
<comment type="caution">
    <text evidence="2">The sequence shown here is derived from an EMBL/GenBank/DDBJ whole genome shotgun (WGS) entry which is preliminary data.</text>
</comment>
<dbReference type="AlphaFoldDB" id="A0A934QSX5"/>
<name>A0A934QSX5_9PSEU</name>
<reference evidence="2" key="1">
    <citation type="submission" date="2020-12" db="EMBL/GenBank/DDBJ databases">
        <title>Prauserella sp. ASG 168, a novel actinomycete isolated from cave rock.</title>
        <authorList>
            <person name="Suriyachadkun C."/>
        </authorList>
    </citation>
    <scope>NUCLEOTIDE SEQUENCE</scope>
    <source>
        <strain evidence="2">ASG 168</strain>
    </source>
</reference>
<dbReference type="Gene3D" id="3.40.640.10">
    <property type="entry name" value="Type I PLP-dependent aspartate aminotransferase-like (Major domain)"/>
    <property type="match status" value="1"/>
</dbReference>
<sequence length="189" mass="19758">MSLLASVLRERGPLAFEDPSLWVFRRIAEAAGARLTGVPVYDEGLRVSELDSPAVVVTPAHQYPLGMTLAPRRRAELTRWASEQGGLVIEDDYDGEFRFDRKPVGALQALAPERVAYAGTASKTLAPRPAARLARAAARARGARARRADGARLAHSGTGAARAGRAPATTTGTSAAAAARSAARAGTGC</sequence>
<accession>A0A934QSX5</accession>
<dbReference type="PANTHER" id="PTHR46577:SF1">
    <property type="entry name" value="HTH-TYPE TRANSCRIPTIONAL REGULATORY PROTEIN GABR"/>
    <property type="match status" value="1"/>
</dbReference>
<protein>
    <recommendedName>
        <fullName evidence="4">Aminotransferase class I/classII domain-containing protein</fullName>
    </recommendedName>
</protein>
<organism evidence="2 3">
    <name type="scientific">Prauserella cavernicola</name>
    <dbReference type="NCBI Taxonomy" id="2800127"/>
    <lineage>
        <taxon>Bacteria</taxon>
        <taxon>Bacillati</taxon>
        <taxon>Actinomycetota</taxon>
        <taxon>Actinomycetes</taxon>
        <taxon>Pseudonocardiales</taxon>
        <taxon>Pseudonocardiaceae</taxon>
        <taxon>Prauserella</taxon>
    </lineage>
</organism>
<dbReference type="InterPro" id="IPR051446">
    <property type="entry name" value="HTH_trans_reg/aminotransferase"/>
</dbReference>
<evidence type="ECO:0000313" key="2">
    <source>
        <dbReference type="EMBL" id="MBK1786051.1"/>
    </source>
</evidence>